<dbReference type="Gene3D" id="3.10.180.10">
    <property type="entry name" value="2,3-Dihydroxybiphenyl 1,2-Dioxygenase, domain 1"/>
    <property type="match status" value="1"/>
</dbReference>
<dbReference type="EMBL" id="QGMK01001634">
    <property type="protein sequence ID" value="TVY65701.1"/>
    <property type="molecule type" value="Genomic_DNA"/>
</dbReference>
<evidence type="ECO:0000313" key="1">
    <source>
        <dbReference type="EMBL" id="TVY65701.1"/>
    </source>
</evidence>
<dbReference type="SUPFAM" id="SSF54593">
    <property type="entry name" value="Glyoxalase/Bleomycin resistance protein/Dihydroxybiphenyl dioxygenase"/>
    <property type="match status" value="1"/>
</dbReference>
<organism evidence="1 2">
    <name type="scientific">Lachnellula suecica</name>
    <dbReference type="NCBI Taxonomy" id="602035"/>
    <lineage>
        <taxon>Eukaryota</taxon>
        <taxon>Fungi</taxon>
        <taxon>Dikarya</taxon>
        <taxon>Ascomycota</taxon>
        <taxon>Pezizomycotina</taxon>
        <taxon>Leotiomycetes</taxon>
        <taxon>Helotiales</taxon>
        <taxon>Lachnaceae</taxon>
        <taxon>Lachnellula</taxon>
    </lineage>
</organism>
<dbReference type="OrthoDB" id="10249419at2759"/>
<dbReference type="AlphaFoldDB" id="A0A8T9BWD5"/>
<evidence type="ECO:0000313" key="2">
    <source>
        <dbReference type="Proteomes" id="UP000469558"/>
    </source>
</evidence>
<comment type="caution">
    <text evidence="1">The sequence shown here is derived from an EMBL/GenBank/DDBJ whole genome shotgun (WGS) entry which is preliminary data.</text>
</comment>
<keyword evidence="2" id="KW-1185">Reference proteome</keyword>
<reference evidence="1 2" key="1">
    <citation type="submission" date="2018-05" db="EMBL/GenBank/DDBJ databases">
        <title>Genome sequencing and assembly of the regulated plant pathogen Lachnellula willkommii and related sister species for the development of diagnostic species identification markers.</title>
        <authorList>
            <person name="Giroux E."/>
            <person name="Bilodeau G."/>
        </authorList>
    </citation>
    <scope>NUCLEOTIDE SEQUENCE [LARGE SCALE GENOMIC DNA]</scope>
    <source>
        <strain evidence="1 2">CBS 268.59</strain>
    </source>
</reference>
<name>A0A8T9BWD5_9HELO</name>
<gene>
    <name evidence="1" type="ORF">LSUE1_G006475</name>
</gene>
<dbReference type="PANTHER" id="PTHR35006:SF2">
    <property type="entry name" value="GLYOXALASE FAMILY PROTEIN (AFU_ORTHOLOGUE AFUA_5G14830)"/>
    <property type="match status" value="1"/>
</dbReference>
<dbReference type="Proteomes" id="UP000469558">
    <property type="component" value="Unassembled WGS sequence"/>
</dbReference>
<dbReference type="PANTHER" id="PTHR35006">
    <property type="entry name" value="GLYOXALASE FAMILY PROTEIN (AFU_ORTHOLOGUE AFUA_5G14830)"/>
    <property type="match status" value="1"/>
</dbReference>
<dbReference type="InterPro" id="IPR029068">
    <property type="entry name" value="Glyas_Bleomycin-R_OHBP_Dase"/>
</dbReference>
<accession>A0A8T9BWD5</accession>
<sequence length="101" mass="10999">MVSQAKFPAMRAFYGKVLKPVGYQEMIPVSDSYVGFGSDYPYLWLRSLPDGTASVPTHLAIDAPDNKSVDDFHKLGIEGGGKDNGLPGIRGEMSVKPYSFI</sequence>
<proteinExistence type="predicted"/>
<protein>
    <submittedName>
        <fullName evidence="1">Uncharacterized protein</fullName>
    </submittedName>
</protein>